<sequence length="115" mass="13085">MAVEPTYRRGLYTEAEMEQQVWAEMLHRTTPMSDLTTYQPCPHEGTTLQHGTRCQLMHVWEAEPDDRLQAIADAHQEWVRVTEDPSSEPVDCFAAQAKRDALLDALTQEDTPDGS</sequence>
<evidence type="ECO:0000313" key="1">
    <source>
        <dbReference type="EMBL" id="GAF81324.1"/>
    </source>
</evidence>
<organism evidence="1">
    <name type="scientific">marine sediment metagenome</name>
    <dbReference type="NCBI Taxonomy" id="412755"/>
    <lineage>
        <taxon>unclassified sequences</taxon>
        <taxon>metagenomes</taxon>
        <taxon>ecological metagenomes</taxon>
    </lineage>
</organism>
<proteinExistence type="predicted"/>
<dbReference type="EMBL" id="BARS01002113">
    <property type="protein sequence ID" value="GAF81324.1"/>
    <property type="molecule type" value="Genomic_DNA"/>
</dbReference>
<dbReference type="AlphaFoldDB" id="X0SJY4"/>
<protein>
    <submittedName>
        <fullName evidence="1">Uncharacterized protein</fullName>
    </submittedName>
</protein>
<gene>
    <name evidence="1" type="ORF">S01H1_03945</name>
</gene>
<comment type="caution">
    <text evidence="1">The sequence shown here is derived from an EMBL/GenBank/DDBJ whole genome shotgun (WGS) entry which is preliminary data.</text>
</comment>
<reference evidence="1" key="1">
    <citation type="journal article" date="2014" name="Front. Microbiol.">
        <title>High frequency of phylogenetically diverse reductive dehalogenase-homologous genes in deep subseafloor sedimentary metagenomes.</title>
        <authorList>
            <person name="Kawai M."/>
            <person name="Futagami T."/>
            <person name="Toyoda A."/>
            <person name="Takaki Y."/>
            <person name="Nishi S."/>
            <person name="Hori S."/>
            <person name="Arai W."/>
            <person name="Tsubouchi T."/>
            <person name="Morono Y."/>
            <person name="Uchiyama I."/>
            <person name="Ito T."/>
            <person name="Fujiyama A."/>
            <person name="Inagaki F."/>
            <person name="Takami H."/>
        </authorList>
    </citation>
    <scope>NUCLEOTIDE SEQUENCE</scope>
    <source>
        <strain evidence="1">Expedition CK06-06</strain>
    </source>
</reference>
<accession>X0SJY4</accession>
<name>X0SJY4_9ZZZZ</name>